<protein>
    <submittedName>
        <fullName evidence="2">Uncharacterized protein</fullName>
    </submittedName>
</protein>
<feature type="compositionally biased region" description="Polar residues" evidence="1">
    <location>
        <begin position="457"/>
        <end position="470"/>
    </location>
</feature>
<dbReference type="OrthoDB" id="2590867at2759"/>
<feature type="compositionally biased region" description="Polar residues" evidence="1">
    <location>
        <begin position="177"/>
        <end position="201"/>
    </location>
</feature>
<sequence length="966" mass="102118">MEKLRNLISPGHRQDDELLYGQGGPARPHDGRLSGEGSHFGSSRHQGSAPVEKNGLESQREDINPGDNQHTQTYTGPTTTAATTTTAPQQPTTHDPTRTQASTGEHLGTDGVIGRAADRSPLAPDARENVSRPGQPTDGASTASIKSGVMGYQSQEKSMDPLAGNTNKPLPSALATGGSTTLPERSATGANQGYSDNQYLSNAPREHRQSHLGRDAALGVGAGALAGHEMNRRHEKNTAEERMTTGTDRAFPLAGGVVSGNTTSRPAETGNTGIGGSHGREGLAAAAVPIYEHEHGGHDHNFSGDPCGPNEEPARGPHFVKGPHATDTANRLDPHVPGAYPEATPTEELQDPTSQHHYGRDAALAGAGAAAAGGLYEANKQRQPDTGPASSTIGPHKSNLANIVDPRVQPDPQLMKHHQAGPTPEDPATKTVGPHKSNIANIFDPRVKPEPEKMKGHTTTGPHKSDTLNTLDPKVDSKAQPSDQHHYGRDAALAGGAGGVGLGAYEAEKRHHSQPTGNAGVPLANQPETKGVQDNSRPSEHHYGRDAALAGGLGAGAYEAEKHHRDYKTGQQVEPMSQSASGKHDVTRPAERYYGRDAAVAGGAGGVGLGAYEAAENYDSHRNTHPMSTMDEQRYDTGATGAHDPANPTIHHYGRDDALAGGAGAAGVGAYEAKKHHGNDGTQDPTSYENKQPAAGHQRYDSAQDPQNRHRHHKGRDAAAVGAAGAAGVGAEHELSKHEAEKAEKERLKEQKSHEKQIAHEQKIHQKEMEKKEKAHEKAIEKEEKHEGKEKKHHHLFGFLHRDKKDKHPEETAEPEEAHHHKGEYAAGGAAVAGAGAAAYEHEHDKEGRHKLRKDPPPGYVPEDKLANNGRHMGTDGEIGRSGMISEPGESRLGVMGGEDEGRVVEPHTGLPMNVGKYGDGHGGTDGNPAIEGFHQHAQAAHPGVGGAGNETATDWQAIKNANVPY</sequence>
<dbReference type="AlphaFoldDB" id="A0A8E2EW93"/>
<feature type="compositionally biased region" description="Basic and acidic residues" evidence="1">
    <location>
        <begin position="800"/>
        <end position="819"/>
    </location>
</feature>
<reference evidence="2 3" key="1">
    <citation type="journal article" date="2016" name="Nat. Commun.">
        <title>Ectomycorrhizal ecology is imprinted in the genome of the dominant symbiotic fungus Cenococcum geophilum.</title>
        <authorList>
            <consortium name="DOE Joint Genome Institute"/>
            <person name="Peter M."/>
            <person name="Kohler A."/>
            <person name="Ohm R.A."/>
            <person name="Kuo A."/>
            <person name="Krutzmann J."/>
            <person name="Morin E."/>
            <person name="Arend M."/>
            <person name="Barry K.W."/>
            <person name="Binder M."/>
            <person name="Choi C."/>
            <person name="Clum A."/>
            <person name="Copeland A."/>
            <person name="Grisel N."/>
            <person name="Haridas S."/>
            <person name="Kipfer T."/>
            <person name="LaButti K."/>
            <person name="Lindquist E."/>
            <person name="Lipzen A."/>
            <person name="Maire R."/>
            <person name="Meier B."/>
            <person name="Mihaltcheva S."/>
            <person name="Molinier V."/>
            <person name="Murat C."/>
            <person name="Poggeler S."/>
            <person name="Quandt C.A."/>
            <person name="Sperisen C."/>
            <person name="Tritt A."/>
            <person name="Tisserant E."/>
            <person name="Crous P.W."/>
            <person name="Henrissat B."/>
            <person name="Nehls U."/>
            <person name="Egli S."/>
            <person name="Spatafora J.W."/>
            <person name="Grigoriev I.V."/>
            <person name="Martin F.M."/>
        </authorList>
    </citation>
    <scope>NUCLEOTIDE SEQUENCE [LARGE SCALE GENOMIC DNA]</scope>
    <source>
        <strain evidence="2 3">CBS 207.34</strain>
    </source>
</reference>
<dbReference type="Proteomes" id="UP000250140">
    <property type="component" value="Unassembled WGS sequence"/>
</dbReference>
<feature type="region of interest" description="Disordered" evidence="1">
    <location>
        <begin position="227"/>
        <end position="280"/>
    </location>
</feature>
<evidence type="ECO:0000313" key="3">
    <source>
        <dbReference type="Proteomes" id="UP000250140"/>
    </source>
</evidence>
<proteinExistence type="predicted"/>
<gene>
    <name evidence="2" type="ORF">AOQ84DRAFT_84400</name>
</gene>
<feature type="region of interest" description="Disordered" evidence="1">
    <location>
        <begin position="338"/>
        <end position="357"/>
    </location>
</feature>
<evidence type="ECO:0000256" key="1">
    <source>
        <dbReference type="SAM" id="MobiDB-lite"/>
    </source>
</evidence>
<feature type="region of interest" description="Disordered" evidence="1">
    <location>
        <begin position="674"/>
        <end position="887"/>
    </location>
</feature>
<organism evidence="2 3">
    <name type="scientific">Glonium stellatum</name>
    <dbReference type="NCBI Taxonomy" id="574774"/>
    <lineage>
        <taxon>Eukaryota</taxon>
        <taxon>Fungi</taxon>
        <taxon>Dikarya</taxon>
        <taxon>Ascomycota</taxon>
        <taxon>Pezizomycotina</taxon>
        <taxon>Dothideomycetes</taxon>
        <taxon>Pleosporomycetidae</taxon>
        <taxon>Gloniales</taxon>
        <taxon>Gloniaceae</taxon>
        <taxon>Glonium</taxon>
    </lineage>
</organism>
<accession>A0A8E2EW93</accession>
<feature type="compositionally biased region" description="Low complexity" evidence="1">
    <location>
        <begin position="71"/>
        <end position="93"/>
    </location>
</feature>
<feature type="compositionally biased region" description="Polar residues" evidence="1">
    <location>
        <begin position="680"/>
        <end position="690"/>
    </location>
</feature>
<dbReference type="EMBL" id="KV750137">
    <property type="protein sequence ID" value="OCL06087.1"/>
    <property type="molecule type" value="Genomic_DNA"/>
</dbReference>
<feature type="compositionally biased region" description="Low complexity" evidence="1">
    <location>
        <begin position="827"/>
        <end position="839"/>
    </location>
</feature>
<feature type="region of interest" description="Disordered" evidence="1">
    <location>
        <begin position="508"/>
        <end position="544"/>
    </location>
</feature>
<dbReference type="PANTHER" id="PTHR39606">
    <property type="entry name" value="SURFACE PROTEIN, PUTATIVE-RELATED"/>
    <property type="match status" value="1"/>
</dbReference>
<feature type="compositionally biased region" description="Basic and acidic residues" evidence="1">
    <location>
        <begin position="473"/>
        <end position="489"/>
    </location>
</feature>
<feature type="compositionally biased region" description="Polar residues" evidence="1">
    <location>
        <begin position="526"/>
        <end position="536"/>
    </location>
</feature>
<feature type="compositionally biased region" description="Polar residues" evidence="1">
    <location>
        <begin position="259"/>
        <end position="271"/>
    </location>
</feature>
<feature type="region of interest" description="Disordered" evidence="1">
    <location>
        <begin position="295"/>
        <end position="327"/>
    </location>
</feature>
<evidence type="ECO:0000313" key="2">
    <source>
        <dbReference type="EMBL" id="OCL06087.1"/>
    </source>
</evidence>
<feature type="region of interest" description="Disordered" evidence="1">
    <location>
        <begin position="379"/>
        <end position="494"/>
    </location>
</feature>
<feature type="compositionally biased region" description="Polar residues" evidence="1">
    <location>
        <begin position="132"/>
        <end position="145"/>
    </location>
</feature>
<feature type="compositionally biased region" description="Low complexity" evidence="1">
    <location>
        <begin position="718"/>
        <end position="730"/>
    </location>
</feature>
<name>A0A8E2EW93_9PEZI</name>
<feature type="compositionally biased region" description="Basic and acidic residues" evidence="1">
    <location>
        <begin position="445"/>
        <end position="455"/>
    </location>
</feature>
<feature type="compositionally biased region" description="Basic and acidic residues" evidence="1">
    <location>
        <begin position="54"/>
        <end position="63"/>
    </location>
</feature>
<feature type="compositionally biased region" description="Basic and acidic residues" evidence="1">
    <location>
        <begin position="731"/>
        <end position="790"/>
    </location>
</feature>
<keyword evidence="3" id="KW-1185">Reference proteome</keyword>
<feature type="compositionally biased region" description="Basic and acidic residues" evidence="1">
    <location>
        <begin position="229"/>
        <end position="243"/>
    </location>
</feature>
<feature type="region of interest" description="Disordered" evidence="1">
    <location>
        <begin position="1"/>
        <end position="210"/>
    </location>
</feature>
<dbReference type="PANTHER" id="PTHR39606:SF1">
    <property type="entry name" value="CELL SURFACE PROTEIN"/>
    <property type="match status" value="1"/>
</dbReference>